<evidence type="ECO:0000313" key="1">
    <source>
        <dbReference type="EMBL" id="KAJ8941607.1"/>
    </source>
</evidence>
<keyword evidence="2" id="KW-1185">Reference proteome</keyword>
<evidence type="ECO:0000313" key="2">
    <source>
        <dbReference type="Proteomes" id="UP001162162"/>
    </source>
</evidence>
<dbReference type="Proteomes" id="UP001162162">
    <property type="component" value="Unassembled WGS sequence"/>
</dbReference>
<accession>A0AAV8XRD6</accession>
<reference evidence="1" key="1">
    <citation type="journal article" date="2023" name="Insect Mol. Biol.">
        <title>Genome sequencing provides insights into the evolution of gene families encoding plant cell wall-degrading enzymes in longhorned beetles.</title>
        <authorList>
            <person name="Shin N.R."/>
            <person name="Okamura Y."/>
            <person name="Kirsch R."/>
            <person name="Pauchet Y."/>
        </authorList>
    </citation>
    <scope>NUCLEOTIDE SEQUENCE</scope>
    <source>
        <strain evidence="1">AMC_N1</strain>
    </source>
</reference>
<organism evidence="1 2">
    <name type="scientific">Aromia moschata</name>
    <dbReference type="NCBI Taxonomy" id="1265417"/>
    <lineage>
        <taxon>Eukaryota</taxon>
        <taxon>Metazoa</taxon>
        <taxon>Ecdysozoa</taxon>
        <taxon>Arthropoda</taxon>
        <taxon>Hexapoda</taxon>
        <taxon>Insecta</taxon>
        <taxon>Pterygota</taxon>
        <taxon>Neoptera</taxon>
        <taxon>Endopterygota</taxon>
        <taxon>Coleoptera</taxon>
        <taxon>Polyphaga</taxon>
        <taxon>Cucujiformia</taxon>
        <taxon>Chrysomeloidea</taxon>
        <taxon>Cerambycidae</taxon>
        <taxon>Cerambycinae</taxon>
        <taxon>Callichromatini</taxon>
        <taxon>Aromia</taxon>
    </lineage>
</organism>
<sequence length="99" mass="10981">MKLLGEFTWAGGGLVLVGIFSGNLKSNVAANRNSGRNFMSFVDKIKARRLELRRQSCGFSLYNTTGSNMSASRGAMKQSQDTYMTYLDFNEENNRPAGK</sequence>
<protein>
    <submittedName>
        <fullName evidence="1">Uncharacterized protein</fullName>
    </submittedName>
</protein>
<proteinExistence type="predicted"/>
<dbReference type="EMBL" id="JAPWTK010000361">
    <property type="protein sequence ID" value="KAJ8941607.1"/>
    <property type="molecule type" value="Genomic_DNA"/>
</dbReference>
<gene>
    <name evidence="1" type="ORF">NQ318_012953</name>
</gene>
<dbReference type="AlphaFoldDB" id="A0AAV8XRD6"/>
<comment type="caution">
    <text evidence="1">The sequence shown here is derived from an EMBL/GenBank/DDBJ whole genome shotgun (WGS) entry which is preliminary data.</text>
</comment>
<name>A0AAV8XRD6_9CUCU</name>